<dbReference type="CDD" id="cd01344">
    <property type="entry name" value="PL2_Passenger_AT"/>
    <property type="match status" value="1"/>
</dbReference>
<dbReference type="InterPro" id="IPR051551">
    <property type="entry name" value="Autotransporter_adhesion"/>
</dbReference>
<feature type="domain" description="Autotransporter" evidence="2">
    <location>
        <begin position="488"/>
        <end position="775"/>
    </location>
</feature>
<evidence type="ECO:0000313" key="4">
    <source>
        <dbReference type="Proteomes" id="UP001302477"/>
    </source>
</evidence>
<dbReference type="Gene3D" id="2.160.20.20">
    <property type="match status" value="1"/>
</dbReference>
<sequence>MNSDAADLMPMRIWLACGLLLLPFGALAECTPGNTGTEGSDEILCDEENDAGGADVSSLGGDDILYLNGGTMGSVDTGSGNDRINLNGATVENNLFTGDGDDTVIMDNRDSEVGNFFDGGLDTGAGNDHVEIFDGLVFELNTGSGNDEVILDGGFIYRHLDTGDGDDIIYWDEGLVSLVRGGNGSDELTIDAFAYEGDATLDGGDDLTADDGFVDTLRFKLDHQLDGNLLQNWERIIINGSSKIRFSGTLAVGGGSDGDTPLGLDIRYGGIVEFAPRNYTISGDIINAGTLWLWDERFNNLNLASHGDGRFGNYHGRDGRLWIDTQLGADNSPTDLFNIAGGASGRTLVRIFNQNGTGAATTGNGIKIIDVAGNSASDAFVLDGDYLGLDGEIATVGGAYGYALYQGGLQSPDDGDWYLRSTLLDPFDGSGQLIPRWQPGAVLYETYAQVIRRMNQPGSLRQRVGNRFWAGTSYRDRGLCCYRDAVEKTIDGGGPWLRVASSYYENTPDQSTSRAEWQQDYSQVQVGTDISFDPSVYDGRLMLGLFAQYGYGNMDLDSFFGHGEITTDSYGVGSSLTWYGRQGTYADLQMQFNWFDSDLYSHELWYLGKGNDAVGFNFSVETGHSFKLCDFYSLTPQVQLIFNAEEIDDNRDPYNVLLKDTDNDGGSARFGLAFEQRVSQRANRNRDDSLLQERIGLYAIANAYYYFEDKTEVQVSGTSLYQSRDEWWGQLGLGFTYDQCGDRCSVYGEVDYATSLDNFADSYEASLTIGFRYKW</sequence>
<dbReference type="AlphaFoldDB" id="A0AAU0MXX8"/>
<dbReference type="PANTHER" id="PTHR35037">
    <property type="entry name" value="C-TERMINAL REGION OF AIDA-LIKE PROTEIN"/>
    <property type="match status" value="1"/>
</dbReference>
<feature type="signal peptide" evidence="1">
    <location>
        <begin position="1"/>
        <end position="28"/>
    </location>
</feature>
<dbReference type="InterPro" id="IPR043990">
    <property type="entry name" value="AC_1"/>
</dbReference>
<dbReference type="Proteomes" id="UP001302477">
    <property type="component" value="Chromosome"/>
</dbReference>
<dbReference type="Pfam" id="PF18883">
    <property type="entry name" value="AC_1"/>
    <property type="match status" value="1"/>
</dbReference>
<dbReference type="Gene3D" id="2.40.128.130">
    <property type="entry name" value="Autotransporter beta-domain"/>
    <property type="match status" value="1"/>
</dbReference>
<name>A0AAU0MXX8_9GAMM</name>
<dbReference type="KEGG" id="mpaf:R5R33_12775"/>
<keyword evidence="1" id="KW-0732">Signal</keyword>
<dbReference type="InterPro" id="IPR006315">
    <property type="entry name" value="OM_autotransptr_brl_dom"/>
</dbReference>
<dbReference type="SUPFAM" id="SSF103515">
    <property type="entry name" value="Autotransporter"/>
    <property type="match status" value="1"/>
</dbReference>
<evidence type="ECO:0000256" key="1">
    <source>
        <dbReference type="SAM" id="SignalP"/>
    </source>
</evidence>
<dbReference type="NCBIfam" id="TIGR01414">
    <property type="entry name" value="autotrans_barl"/>
    <property type="match status" value="1"/>
</dbReference>
<protein>
    <submittedName>
        <fullName evidence="3">Autotransporter outer membrane beta-barrel domain-containing protein</fullName>
    </submittedName>
</protein>
<proteinExistence type="predicted"/>
<reference evidence="3 4" key="1">
    <citation type="submission" date="2023-10" db="EMBL/GenBank/DDBJ databases">
        <title>Description of Microbulbifer bruguierae sp. nov., isolated from the sediments of mangrove plant Bruguiera sexangula and comparative genomic analyses of the genus Microbulbifer.</title>
        <authorList>
            <person name="Long M."/>
        </authorList>
    </citation>
    <scope>NUCLEOTIDE SEQUENCE [LARGE SCALE GENOMIC DNA]</scope>
    <source>
        <strain evidence="3 4">SPO729</strain>
    </source>
</reference>
<dbReference type="InterPro" id="IPR012332">
    <property type="entry name" value="Autotransporter_pectin_lyase_C"/>
</dbReference>
<dbReference type="InterPro" id="IPR011050">
    <property type="entry name" value="Pectin_lyase_fold/virulence"/>
</dbReference>
<dbReference type="Pfam" id="PF03797">
    <property type="entry name" value="Autotransporter"/>
    <property type="match status" value="1"/>
</dbReference>
<accession>A0AAU0MXX8</accession>
<evidence type="ECO:0000313" key="3">
    <source>
        <dbReference type="EMBL" id="WOX04610.1"/>
    </source>
</evidence>
<evidence type="ECO:0000259" key="2">
    <source>
        <dbReference type="PROSITE" id="PS51208"/>
    </source>
</evidence>
<dbReference type="SUPFAM" id="SSF51126">
    <property type="entry name" value="Pectin lyase-like"/>
    <property type="match status" value="1"/>
</dbReference>
<dbReference type="GO" id="GO:0019867">
    <property type="term" value="C:outer membrane"/>
    <property type="evidence" value="ECO:0007669"/>
    <property type="project" value="InterPro"/>
</dbReference>
<dbReference type="PANTHER" id="PTHR35037:SF3">
    <property type="entry name" value="C-TERMINAL REGION OF AIDA-LIKE PROTEIN"/>
    <property type="match status" value="1"/>
</dbReference>
<organism evidence="3 4">
    <name type="scientific">Microbulbifer pacificus</name>
    <dbReference type="NCBI Taxonomy" id="407164"/>
    <lineage>
        <taxon>Bacteria</taxon>
        <taxon>Pseudomonadati</taxon>
        <taxon>Pseudomonadota</taxon>
        <taxon>Gammaproteobacteria</taxon>
        <taxon>Cellvibrionales</taxon>
        <taxon>Microbulbiferaceae</taxon>
        <taxon>Microbulbifer</taxon>
    </lineage>
</organism>
<dbReference type="EMBL" id="CP137555">
    <property type="protein sequence ID" value="WOX04610.1"/>
    <property type="molecule type" value="Genomic_DNA"/>
</dbReference>
<dbReference type="PROSITE" id="PS51208">
    <property type="entry name" value="AUTOTRANSPORTER"/>
    <property type="match status" value="1"/>
</dbReference>
<gene>
    <name evidence="3" type="ORF">R5R33_12775</name>
</gene>
<dbReference type="InterPro" id="IPR005546">
    <property type="entry name" value="Autotransporte_beta"/>
</dbReference>
<keyword evidence="4" id="KW-1185">Reference proteome</keyword>
<dbReference type="InterPro" id="IPR036709">
    <property type="entry name" value="Autotransporte_beta_dom_sf"/>
</dbReference>
<feature type="chain" id="PRO_5043490849" evidence="1">
    <location>
        <begin position="29"/>
        <end position="775"/>
    </location>
</feature>
<dbReference type="RefSeq" id="WP_318953087.1">
    <property type="nucleotide sequence ID" value="NZ_CP137555.1"/>
</dbReference>
<dbReference type="PRINTS" id="PR00313">
    <property type="entry name" value="CABNDNGRPT"/>
</dbReference>
<dbReference type="SMART" id="SM00869">
    <property type="entry name" value="Autotransporter"/>
    <property type="match status" value="1"/>
</dbReference>